<evidence type="ECO:0000256" key="4">
    <source>
        <dbReference type="SAM" id="SignalP"/>
    </source>
</evidence>
<dbReference type="Proteomes" id="UP001595387">
    <property type="component" value="Unassembled WGS sequence"/>
</dbReference>
<dbReference type="NCBIfam" id="TIGR00787">
    <property type="entry name" value="dctP"/>
    <property type="match status" value="1"/>
</dbReference>
<comment type="caution">
    <text evidence="5">The sequence shown here is derived from an EMBL/GenBank/DDBJ whole genome shotgun (WGS) entry which is preliminary data.</text>
</comment>
<keyword evidence="2" id="KW-0813">Transport</keyword>
<dbReference type="EMBL" id="JBHRRZ010000012">
    <property type="protein sequence ID" value="MFC2948040.1"/>
    <property type="molecule type" value="Genomic_DNA"/>
</dbReference>
<feature type="signal peptide" evidence="4">
    <location>
        <begin position="1"/>
        <end position="21"/>
    </location>
</feature>
<dbReference type="InterPro" id="IPR004682">
    <property type="entry name" value="TRAP_DctP"/>
</dbReference>
<dbReference type="NCBIfam" id="NF037995">
    <property type="entry name" value="TRAP_S1"/>
    <property type="match status" value="1"/>
</dbReference>
<sequence>MRVQKLSILSIFIILLLAACQGETESSATGDAEYTIRNPIIVSEDNFVAITMKKFEELVEEKTEGRIEVENYYNGTLGASDEEALQLVFDGNAEIFGMSSFVGAQATSVDGLNIFDIPFLFENRDELYEFVDSPVAEDIFTEFEEETNTKIFGTYDIGFYGMLNNSHPIEEPNDLNGLTLRTPQSSMYMDLVEELGGNPSPITQAEVYSALQQGTIDGLMTTLPLMHDYQYHELGQHITVTAHSYVPYILTMNGDFYNSLPVDLQEAVEEAAQEMLEWSINYVEEEEKEAIEKMKEEGTEVIELTTEQRHHFFEEVQPVIEKNIDSVGVETYEKVLDSLDK</sequence>
<gene>
    <name evidence="5" type="ORF">ACFODW_06750</name>
</gene>
<dbReference type="PANTHER" id="PTHR33376:SF7">
    <property type="entry name" value="C4-DICARBOXYLATE-BINDING PROTEIN DCTB"/>
    <property type="match status" value="1"/>
</dbReference>
<dbReference type="CDD" id="cd13603">
    <property type="entry name" value="PBP2_TRAP_Siap_TeaA_like"/>
    <property type="match status" value="1"/>
</dbReference>
<protein>
    <submittedName>
        <fullName evidence="5">TRAP transporter substrate-binding protein</fullName>
    </submittedName>
</protein>
<feature type="chain" id="PRO_5045297398" evidence="4">
    <location>
        <begin position="22"/>
        <end position="341"/>
    </location>
</feature>
<comment type="similarity">
    <text evidence="1">Belongs to the bacterial solute-binding protein 7 family.</text>
</comment>
<name>A0ABV7A4X8_9BACI</name>
<evidence type="ECO:0000313" key="6">
    <source>
        <dbReference type="Proteomes" id="UP001595387"/>
    </source>
</evidence>
<evidence type="ECO:0000313" key="5">
    <source>
        <dbReference type="EMBL" id="MFC2948040.1"/>
    </source>
</evidence>
<proteinExistence type="inferred from homology"/>
<organism evidence="5 6">
    <name type="scientific">Virgibacillus sediminis</name>
    <dbReference type="NCBI Taxonomy" id="202260"/>
    <lineage>
        <taxon>Bacteria</taxon>
        <taxon>Bacillati</taxon>
        <taxon>Bacillota</taxon>
        <taxon>Bacilli</taxon>
        <taxon>Bacillales</taxon>
        <taxon>Bacillaceae</taxon>
        <taxon>Virgibacillus</taxon>
    </lineage>
</organism>
<dbReference type="PANTHER" id="PTHR33376">
    <property type="match status" value="1"/>
</dbReference>
<evidence type="ECO:0000256" key="2">
    <source>
        <dbReference type="ARBA" id="ARBA00022448"/>
    </source>
</evidence>
<dbReference type="PIRSF" id="PIRSF006470">
    <property type="entry name" value="DctB"/>
    <property type="match status" value="1"/>
</dbReference>
<evidence type="ECO:0000256" key="3">
    <source>
        <dbReference type="ARBA" id="ARBA00022729"/>
    </source>
</evidence>
<accession>A0ABV7A4X8</accession>
<keyword evidence="3 4" id="KW-0732">Signal</keyword>
<dbReference type="PROSITE" id="PS51257">
    <property type="entry name" value="PROKAR_LIPOPROTEIN"/>
    <property type="match status" value="1"/>
</dbReference>
<dbReference type="Pfam" id="PF03480">
    <property type="entry name" value="DctP"/>
    <property type="match status" value="1"/>
</dbReference>
<keyword evidence="6" id="KW-1185">Reference proteome</keyword>
<reference evidence="6" key="1">
    <citation type="journal article" date="2019" name="Int. J. Syst. Evol. Microbiol.">
        <title>The Global Catalogue of Microorganisms (GCM) 10K type strain sequencing project: providing services to taxonomists for standard genome sequencing and annotation.</title>
        <authorList>
            <consortium name="The Broad Institute Genomics Platform"/>
            <consortium name="The Broad Institute Genome Sequencing Center for Infectious Disease"/>
            <person name="Wu L."/>
            <person name="Ma J."/>
        </authorList>
    </citation>
    <scope>NUCLEOTIDE SEQUENCE [LARGE SCALE GENOMIC DNA]</scope>
    <source>
        <strain evidence="6">KCTC 13193</strain>
    </source>
</reference>
<dbReference type="RefSeq" id="WP_390304547.1">
    <property type="nucleotide sequence ID" value="NZ_JBHRRZ010000012.1"/>
</dbReference>
<dbReference type="SUPFAM" id="SSF53850">
    <property type="entry name" value="Periplasmic binding protein-like II"/>
    <property type="match status" value="1"/>
</dbReference>
<dbReference type="InterPro" id="IPR018389">
    <property type="entry name" value="DctP_fam"/>
</dbReference>
<dbReference type="InterPro" id="IPR038404">
    <property type="entry name" value="TRAP_DctP_sf"/>
</dbReference>
<dbReference type="Gene3D" id="3.40.190.170">
    <property type="entry name" value="Bacterial extracellular solute-binding protein, family 7"/>
    <property type="match status" value="1"/>
</dbReference>
<evidence type="ECO:0000256" key="1">
    <source>
        <dbReference type="ARBA" id="ARBA00009023"/>
    </source>
</evidence>